<dbReference type="EMBL" id="ML121575">
    <property type="protein sequence ID" value="RPB20197.1"/>
    <property type="molecule type" value="Genomic_DNA"/>
</dbReference>
<reference evidence="2 3" key="1">
    <citation type="journal article" date="2018" name="Nat. Ecol. Evol.">
        <title>Pezizomycetes genomes reveal the molecular basis of ectomycorrhizal truffle lifestyle.</title>
        <authorList>
            <person name="Murat C."/>
            <person name="Payen T."/>
            <person name="Noel B."/>
            <person name="Kuo A."/>
            <person name="Morin E."/>
            <person name="Chen J."/>
            <person name="Kohler A."/>
            <person name="Krizsan K."/>
            <person name="Balestrini R."/>
            <person name="Da Silva C."/>
            <person name="Montanini B."/>
            <person name="Hainaut M."/>
            <person name="Levati E."/>
            <person name="Barry K.W."/>
            <person name="Belfiori B."/>
            <person name="Cichocki N."/>
            <person name="Clum A."/>
            <person name="Dockter R.B."/>
            <person name="Fauchery L."/>
            <person name="Guy J."/>
            <person name="Iotti M."/>
            <person name="Le Tacon F."/>
            <person name="Lindquist E.A."/>
            <person name="Lipzen A."/>
            <person name="Malagnac F."/>
            <person name="Mello A."/>
            <person name="Molinier V."/>
            <person name="Miyauchi S."/>
            <person name="Poulain J."/>
            <person name="Riccioni C."/>
            <person name="Rubini A."/>
            <person name="Sitrit Y."/>
            <person name="Splivallo R."/>
            <person name="Traeger S."/>
            <person name="Wang M."/>
            <person name="Zifcakova L."/>
            <person name="Wipf D."/>
            <person name="Zambonelli A."/>
            <person name="Paolocci F."/>
            <person name="Nowrousian M."/>
            <person name="Ottonello S."/>
            <person name="Baldrian P."/>
            <person name="Spatafora J.W."/>
            <person name="Henrissat B."/>
            <person name="Nagy L.G."/>
            <person name="Aury J.M."/>
            <person name="Wincker P."/>
            <person name="Grigoriev I.V."/>
            <person name="Bonfante P."/>
            <person name="Martin F.M."/>
        </authorList>
    </citation>
    <scope>NUCLEOTIDE SEQUENCE [LARGE SCALE GENOMIC DNA]</scope>
    <source>
        <strain evidence="2 3">ATCC MYA-4762</strain>
    </source>
</reference>
<name>A0A3N4LBD0_9PEZI</name>
<dbReference type="OrthoDB" id="5479839at2759"/>
<organism evidence="2 3">
    <name type="scientific">Terfezia boudieri ATCC MYA-4762</name>
    <dbReference type="NCBI Taxonomy" id="1051890"/>
    <lineage>
        <taxon>Eukaryota</taxon>
        <taxon>Fungi</taxon>
        <taxon>Dikarya</taxon>
        <taxon>Ascomycota</taxon>
        <taxon>Pezizomycotina</taxon>
        <taxon>Pezizomycetes</taxon>
        <taxon>Pezizales</taxon>
        <taxon>Pezizaceae</taxon>
        <taxon>Terfezia</taxon>
    </lineage>
</organism>
<dbReference type="InParanoid" id="A0A3N4LBD0"/>
<feature type="region of interest" description="Disordered" evidence="1">
    <location>
        <begin position="112"/>
        <end position="135"/>
    </location>
</feature>
<dbReference type="Proteomes" id="UP000267821">
    <property type="component" value="Unassembled WGS sequence"/>
</dbReference>
<proteinExistence type="predicted"/>
<dbReference type="AlphaFoldDB" id="A0A3N4LBD0"/>
<sequence length="162" mass="18767">MCYNYAWREDRVKRYQLCYCRCRSGNSFIRKYLVFKLVSHLRRILTTTITTTPNITTTIDSVGFLPFIYAQTSKQANSIVQDAYRQHVRSGRIAATGCARLYQSTHFPGLYSKRGNHTSPQSIGDNTSDDCVHSSSKPHLLQRLRRNMLLRLLQLSKPMWSN</sequence>
<accession>A0A3N4LBD0</accession>
<evidence type="ECO:0000256" key="1">
    <source>
        <dbReference type="SAM" id="MobiDB-lite"/>
    </source>
</evidence>
<protein>
    <submittedName>
        <fullName evidence="2">Uncharacterized protein</fullName>
    </submittedName>
</protein>
<evidence type="ECO:0000313" key="2">
    <source>
        <dbReference type="EMBL" id="RPB20197.1"/>
    </source>
</evidence>
<evidence type="ECO:0000313" key="3">
    <source>
        <dbReference type="Proteomes" id="UP000267821"/>
    </source>
</evidence>
<keyword evidence="3" id="KW-1185">Reference proteome</keyword>
<gene>
    <name evidence="2" type="ORF">L211DRAFT_841862</name>
</gene>
<feature type="compositionally biased region" description="Polar residues" evidence="1">
    <location>
        <begin position="117"/>
        <end position="126"/>
    </location>
</feature>